<dbReference type="GO" id="GO:0003677">
    <property type="term" value="F:DNA binding"/>
    <property type="evidence" value="ECO:0007669"/>
    <property type="project" value="UniProtKB-KW"/>
</dbReference>
<dbReference type="PRINTS" id="PR00598">
    <property type="entry name" value="HTHMARR"/>
</dbReference>
<dbReference type="InterPro" id="IPR036388">
    <property type="entry name" value="WH-like_DNA-bd_sf"/>
</dbReference>
<dbReference type="InterPro" id="IPR036390">
    <property type="entry name" value="WH_DNA-bd_sf"/>
</dbReference>
<keyword evidence="1" id="KW-0805">Transcription regulation</keyword>
<dbReference type="PANTHER" id="PTHR42756:SF1">
    <property type="entry name" value="TRANSCRIPTIONAL REPRESSOR OF EMRAB OPERON"/>
    <property type="match status" value="1"/>
</dbReference>
<feature type="domain" description="HTH marR-type" evidence="4">
    <location>
        <begin position="1"/>
        <end position="139"/>
    </location>
</feature>
<dbReference type="PROSITE" id="PS01117">
    <property type="entry name" value="HTH_MARR_1"/>
    <property type="match status" value="1"/>
</dbReference>
<organism evidence="5 6">
    <name type="scientific">Defluviitalea raffinosedens</name>
    <dbReference type="NCBI Taxonomy" id="1450156"/>
    <lineage>
        <taxon>Bacteria</taxon>
        <taxon>Bacillati</taxon>
        <taxon>Bacillota</taxon>
        <taxon>Clostridia</taxon>
        <taxon>Lachnospirales</taxon>
        <taxon>Defluviitaleaceae</taxon>
        <taxon>Defluviitalea</taxon>
    </lineage>
</organism>
<dbReference type="SUPFAM" id="SSF46785">
    <property type="entry name" value="Winged helix' DNA-binding domain"/>
    <property type="match status" value="1"/>
</dbReference>
<dbReference type="Proteomes" id="UP000483018">
    <property type="component" value="Unassembled WGS sequence"/>
</dbReference>
<dbReference type="PROSITE" id="PS50995">
    <property type="entry name" value="HTH_MARR_2"/>
    <property type="match status" value="1"/>
</dbReference>
<dbReference type="AlphaFoldDB" id="A0A7C8LDD7"/>
<name>A0A7C8LDD7_9FIRM</name>
<proteinExistence type="predicted"/>
<accession>A0A7C8LDD7</accession>
<evidence type="ECO:0000313" key="6">
    <source>
        <dbReference type="Proteomes" id="UP000483018"/>
    </source>
</evidence>
<dbReference type="EMBL" id="WSLF01000014">
    <property type="protein sequence ID" value="KAE9630705.1"/>
    <property type="molecule type" value="Genomic_DNA"/>
</dbReference>
<reference evidence="5 6" key="1">
    <citation type="submission" date="2019-12" db="EMBL/GenBank/DDBJ databases">
        <title>Defluviitalea raffinosedens, isolated from a biogas fermenter, genome sequencing and characterization.</title>
        <authorList>
            <person name="Rettenmaier R."/>
            <person name="Schneider M."/>
            <person name="Neuhaus K."/>
            <person name="Liebl W."/>
            <person name="Zverlov V."/>
        </authorList>
    </citation>
    <scope>NUCLEOTIDE SEQUENCE [LARGE SCALE GENOMIC DNA]</scope>
    <source>
        <strain evidence="5 6">249c-K6</strain>
    </source>
</reference>
<dbReference type="OrthoDB" id="9808725at2"/>
<dbReference type="Pfam" id="PF01047">
    <property type="entry name" value="MarR"/>
    <property type="match status" value="1"/>
</dbReference>
<sequence>MVTKAYGGFLLSQIRHLSGRVFEKLLKESGVDIFNGAQGRILYVLWEHGQLTITEIGKLTSLAKTTLTSMLDRMEANGLIERIPDKRNRRQTFISVTEKANQYREKYDSISDKMNEIFYHGFTEDEMICFENQLRRIIKNLEKEGE</sequence>
<evidence type="ECO:0000256" key="1">
    <source>
        <dbReference type="ARBA" id="ARBA00023015"/>
    </source>
</evidence>
<keyword evidence="6" id="KW-1185">Reference proteome</keyword>
<dbReference type="InterPro" id="IPR000835">
    <property type="entry name" value="HTH_MarR-typ"/>
</dbReference>
<keyword evidence="2" id="KW-0238">DNA-binding</keyword>
<dbReference type="Gene3D" id="1.10.10.10">
    <property type="entry name" value="Winged helix-like DNA-binding domain superfamily/Winged helix DNA-binding domain"/>
    <property type="match status" value="1"/>
</dbReference>
<dbReference type="GO" id="GO:0003700">
    <property type="term" value="F:DNA-binding transcription factor activity"/>
    <property type="evidence" value="ECO:0007669"/>
    <property type="project" value="InterPro"/>
</dbReference>
<dbReference type="SMART" id="SM00347">
    <property type="entry name" value="HTH_MARR"/>
    <property type="match status" value="1"/>
</dbReference>
<evidence type="ECO:0000256" key="3">
    <source>
        <dbReference type="ARBA" id="ARBA00023163"/>
    </source>
</evidence>
<dbReference type="InterPro" id="IPR011991">
    <property type="entry name" value="ArsR-like_HTH"/>
</dbReference>
<dbReference type="PANTHER" id="PTHR42756">
    <property type="entry name" value="TRANSCRIPTIONAL REGULATOR, MARR"/>
    <property type="match status" value="1"/>
</dbReference>
<comment type="caution">
    <text evidence="5">The sequence shown here is derived from an EMBL/GenBank/DDBJ whole genome shotgun (WGS) entry which is preliminary data.</text>
</comment>
<protein>
    <submittedName>
        <fullName evidence="5">MarR family transcriptional regulator</fullName>
    </submittedName>
</protein>
<evidence type="ECO:0000256" key="2">
    <source>
        <dbReference type="ARBA" id="ARBA00023125"/>
    </source>
</evidence>
<dbReference type="CDD" id="cd00090">
    <property type="entry name" value="HTH_ARSR"/>
    <property type="match status" value="1"/>
</dbReference>
<evidence type="ECO:0000259" key="4">
    <source>
        <dbReference type="PROSITE" id="PS50995"/>
    </source>
</evidence>
<keyword evidence="3" id="KW-0804">Transcription</keyword>
<dbReference type="InterPro" id="IPR023187">
    <property type="entry name" value="Tscrpt_reg_MarR-type_CS"/>
</dbReference>
<evidence type="ECO:0000313" key="5">
    <source>
        <dbReference type="EMBL" id="KAE9630705.1"/>
    </source>
</evidence>
<gene>
    <name evidence="5" type="ORF">GND95_12325</name>
</gene>